<evidence type="ECO:0000256" key="3">
    <source>
        <dbReference type="ARBA" id="ARBA00022475"/>
    </source>
</evidence>
<feature type="compositionally biased region" description="Low complexity" evidence="7">
    <location>
        <begin position="132"/>
        <end position="146"/>
    </location>
</feature>
<evidence type="ECO:0000256" key="6">
    <source>
        <dbReference type="ARBA" id="ARBA00023136"/>
    </source>
</evidence>
<dbReference type="HOGENOM" id="CLU_1546729_0_0_11"/>
<dbReference type="InterPro" id="IPR004869">
    <property type="entry name" value="MMPL_dom"/>
</dbReference>
<feature type="compositionally biased region" description="Polar residues" evidence="7">
    <location>
        <begin position="150"/>
        <end position="160"/>
    </location>
</feature>
<dbReference type="Pfam" id="PF03176">
    <property type="entry name" value="MMPL"/>
    <property type="match status" value="1"/>
</dbReference>
<evidence type="ECO:0000256" key="2">
    <source>
        <dbReference type="ARBA" id="ARBA00010157"/>
    </source>
</evidence>
<proteinExistence type="inferred from homology"/>
<feature type="transmembrane region" description="Helical" evidence="8">
    <location>
        <begin position="54"/>
        <end position="78"/>
    </location>
</feature>
<evidence type="ECO:0000256" key="4">
    <source>
        <dbReference type="ARBA" id="ARBA00022692"/>
    </source>
</evidence>
<name>A0A061A5P8_9ACTN</name>
<dbReference type="Gene3D" id="1.20.1640.10">
    <property type="entry name" value="Multidrug efflux transporter AcrB transmembrane domain"/>
    <property type="match status" value="1"/>
</dbReference>
<dbReference type="EMBL" id="LK022849">
    <property type="protein sequence ID" value="CDR18173.1"/>
    <property type="molecule type" value="Genomic_DNA"/>
</dbReference>
<evidence type="ECO:0000313" key="11">
    <source>
        <dbReference type="EMBL" id="MBP2067620.1"/>
    </source>
</evidence>
<evidence type="ECO:0000313" key="10">
    <source>
        <dbReference type="EMBL" id="CDR18173.1"/>
    </source>
</evidence>
<evidence type="ECO:0000313" key="12">
    <source>
        <dbReference type="Proteomes" id="UP000756710"/>
    </source>
</evidence>
<sequence length="173" mass="18293">MREAYVHGEDARQAVVSDFRHSARVVMTAALIMIAVPSGFIFENASTIKMIGSGLAAAVVLDAVVVRMAIVPAMLALLGDKAWWLPKGPDRILPHVDVEGAALTRRPQNVAPDAAAASSEPARVQRVVLSSAPGRPRPGLGRPARLYAGSSATMAETQNRPCHRPWPAADTAS</sequence>
<dbReference type="EMBL" id="JAGGLR010000032">
    <property type="protein sequence ID" value="MBP2067620.1"/>
    <property type="molecule type" value="Genomic_DNA"/>
</dbReference>
<dbReference type="GeneID" id="32474334"/>
<evidence type="ECO:0000256" key="1">
    <source>
        <dbReference type="ARBA" id="ARBA00004651"/>
    </source>
</evidence>
<dbReference type="PANTHER" id="PTHR33406">
    <property type="entry name" value="MEMBRANE PROTEIN MJ1562-RELATED"/>
    <property type="match status" value="1"/>
</dbReference>
<organism evidence="10">
    <name type="scientific">Streptomyces iranensis</name>
    <dbReference type="NCBI Taxonomy" id="576784"/>
    <lineage>
        <taxon>Bacteria</taxon>
        <taxon>Bacillati</taxon>
        <taxon>Actinomycetota</taxon>
        <taxon>Actinomycetes</taxon>
        <taxon>Kitasatosporales</taxon>
        <taxon>Streptomycetaceae</taxon>
        <taxon>Streptomyces</taxon>
        <taxon>Streptomyces violaceusniger group</taxon>
    </lineage>
</organism>
<comment type="similarity">
    <text evidence="2">Belongs to the resistance-nodulation-cell division (RND) (TC 2.A.6) family. MmpL subfamily.</text>
</comment>
<comment type="subcellular location">
    <subcellularLocation>
        <location evidence="1">Cell membrane</location>
        <topology evidence="1">Multi-pass membrane protein</topology>
    </subcellularLocation>
</comment>
<gene>
    <name evidence="11" type="ORF">J2Z30_008687</name>
    <name evidence="10" type="ORF">SIRAN70</name>
</gene>
<evidence type="ECO:0000256" key="5">
    <source>
        <dbReference type="ARBA" id="ARBA00022989"/>
    </source>
</evidence>
<dbReference type="InterPro" id="IPR050545">
    <property type="entry name" value="Mycobact_MmpL"/>
</dbReference>
<dbReference type="PANTHER" id="PTHR33406:SF11">
    <property type="entry name" value="MEMBRANE PROTEIN SCO6666-RELATED"/>
    <property type="match status" value="1"/>
</dbReference>
<evidence type="ECO:0000256" key="8">
    <source>
        <dbReference type="SAM" id="Phobius"/>
    </source>
</evidence>
<dbReference type="GO" id="GO:0005886">
    <property type="term" value="C:plasma membrane"/>
    <property type="evidence" value="ECO:0007669"/>
    <property type="project" value="UniProtKB-SubCell"/>
</dbReference>
<keyword evidence="12" id="KW-1185">Reference proteome</keyword>
<keyword evidence="5 8" id="KW-1133">Transmembrane helix</keyword>
<dbReference type="AlphaFoldDB" id="A0A061A5P8"/>
<dbReference type="SUPFAM" id="SSF82866">
    <property type="entry name" value="Multidrug efflux transporter AcrB transmembrane domain"/>
    <property type="match status" value="1"/>
</dbReference>
<accession>A0A061A5P8</accession>
<keyword evidence="3" id="KW-1003">Cell membrane</keyword>
<reference evidence="11 12" key="2">
    <citation type="submission" date="2021-03" db="EMBL/GenBank/DDBJ databases">
        <title>Genomic Encyclopedia of Type Strains, Phase IV (KMG-IV): sequencing the most valuable type-strain genomes for metagenomic binning, comparative biology and taxonomic classification.</title>
        <authorList>
            <person name="Goeker M."/>
        </authorList>
    </citation>
    <scope>NUCLEOTIDE SEQUENCE [LARGE SCALE GENOMIC DNA]</scope>
    <source>
        <strain evidence="11 12">DSM 41954</strain>
    </source>
</reference>
<feature type="transmembrane region" description="Helical" evidence="8">
    <location>
        <begin position="21"/>
        <end position="42"/>
    </location>
</feature>
<protein>
    <submittedName>
        <fullName evidence="10">MMPL domain protein</fullName>
    </submittedName>
</protein>
<dbReference type="Proteomes" id="UP000756710">
    <property type="component" value="Unassembled WGS sequence"/>
</dbReference>
<reference evidence="10" key="1">
    <citation type="submission" date="2014-05" db="EMBL/GenBank/DDBJ databases">
        <authorList>
            <person name="Horn Fabian"/>
        </authorList>
    </citation>
    <scope>NUCLEOTIDE SEQUENCE</scope>
</reference>
<keyword evidence="6 8" id="KW-0472">Membrane</keyword>
<feature type="domain" description="Membrane transport protein MMPL" evidence="9">
    <location>
        <begin position="1"/>
        <end position="91"/>
    </location>
</feature>
<evidence type="ECO:0000256" key="7">
    <source>
        <dbReference type="SAM" id="MobiDB-lite"/>
    </source>
</evidence>
<evidence type="ECO:0000259" key="9">
    <source>
        <dbReference type="Pfam" id="PF03176"/>
    </source>
</evidence>
<keyword evidence="4 8" id="KW-0812">Transmembrane</keyword>
<feature type="region of interest" description="Disordered" evidence="7">
    <location>
        <begin position="131"/>
        <end position="173"/>
    </location>
</feature>